<evidence type="ECO:0000256" key="7">
    <source>
        <dbReference type="ARBA" id="ARBA00022771"/>
    </source>
</evidence>
<dbReference type="InterPro" id="IPR006172">
    <property type="entry name" value="DNA-dir_DNA_pol_B"/>
</dbReference>
<dbReference type="GO" id="GO:0006272">
    <property type="term" value="P:leading strand elongation"/>
    <property type="evidence" value="ECO:0007669"/>
    <property type="project" value="TreeGrafter"/>
</dbReference>
<keyword evidence="10 12" id="KW-0238">DNA-binding</keyword>
<keyword evidence="9 12" id="KW-0239">DNA-directed DNA polymerase</keyword>
<feature type="region of interest" description="Disordered" evidence="13">
    <location>
        <begin position="699"/>
        <end position="723"/>
    </location>
</feature>
<dbReference type="InterPro" id="IPR015088">
    <property type="entry name" value="Znf_DNA-dir_DNA_pol_B_alpha"/>
</dbReference>
<sequence length="1532" mass="164276">MRSQTDLAPAESRITTMFAKAAANQPLRATQNGDDLDMDLASLADNIRSEAAGTRDGSSKQQRPGSDTSASFTAFGSGAGYAPSPYLARAQAAADADRRVAAQRAAAIAAATIDSDDEAALLELESEVATAMPMAPAGPSSQPATSQLSGSLPDANRFLRAEPADAPRAAVAPGPASPGWLHFYWLDCIDHAGVIYLCGKIRHGGTDQRPQYQSCSIAVRNVERNLFFLPRTEDGDDGPSYSMEEVEAELADLFARHGIREWSSKPVRRKYGFELEHIPREAEYLKVSYSFTAPTLPADLKGRTFSHVFGADTRIQERFIVKNRLKGPSWLWIYGCEATPAERFVTWSRHEYSLDNPKGIHAGAMAATNTGTAEGPTTGATPSAPNAKVSPRWERHGWPAPPAAANDPPPGPPPLVVVSISLKTLVDRTGRGKEIFGVTLRAHQQVSADAPTPLDGPIASNFDILSVFRRVGQAAVAACPGIVARASEKDLLEFVLEKLVHIDVDVLLGHGLLGSGFGAGPGGSGGTLETLLHRLQATRARDWSRLGRLRRRDWPHTFGKGALSSFYERMLTGGRLLCDTQLAARDALREQSYTLEHLLSSYLDPKGQLGTFFDYVPVPADEAEAYLARAASVWDIHQHSLFEAHLVFMLLFKLSYLPLSRQLTAIAGNLWNNTLAGSRAGRNEYLLLHTFHGLKYIVPDRQGGRGSGSAGPGGRGKKPGRAQAPAPVIFNAEDEVEAVAASLGSLSDGEDNASGDEDARAGGRSKGPGGGTHAAAKRKRGPTYQGGMVLEPKIGLYDTMILVLDFNSLYPSIIQEYNICFTTVDRFSGGASPGTGADGETTTDTKARHALPPVPAEGTPRGILPDILASLIAQRGAVRRQMRRPGLGPVEYDQLNLRQQALKLTANSMYGCLGFAHSRFFARPLAMLITAKGRDVLNQTVQLVEAGQSFTVVYGDTDSLMINTHSHEYAAARRAASDIIREVNKGFRHIELDMDNIFARLLLLRKKKYAALSVVRALEGGPAAANTLAGAGGMPGFETKLEIKGIDMVRRDWCMLTRQLSRDVLDVIFGLDPVARAALRAAGAGDPLAATDAALSFAQRVLDVVRARNADIRAGRVDTAQFVIYKTLVRAPEQYVDARNHPHVMVALRQRARGISQRANDVIPYVICTPESVDMLQEASAGAGPAAGGPGPTTAGTGFARYAFHPDEVSLSSGVLQIDFDWYISQQIFPPISRLCAPIGDLHMGQLAECLGLDARRFDPARSAGAGAGAGGGFGSSYFGLASDPVADTLAGLFGSTDADRFSQCPQLFLSCVHCPRVGPFRGVLRFEPIDPAAAAAAAGQRGAAGDLSLASTSATNARFLVRNGFRCGGCLAIFPRAVVFNGVVRAIRRAISQYYEGWNACDECGARGRHVRGAPAVDLSGAAGEARRCRALNGCGGSGTLTPVLSSTDLYNQLHYFDFLFDRARIMEAEKRAHRVSEPGALDMTELYELDEPDTIELIRSVQAEVRRYLELNALGYVDMGSLFGAMGAMS</sequence>
<dbReference type="GO" id="GO:0003688">
    <property type="term" value="F:DNA replication origin binding"/>
    <property type="evidence" value="ECO:0007669"/>
    <property type="project" value="TreeGrafter"/>
</dbReference>
<evidence type="ECO:0000256" key="11">
    <source>
        <dbReference type="ARBA" id="ARBA00023242"/>
    </source>
</evidence>
<keyword evidence="11" id="KW-0539">Nucleus</keyword>
<dbReference type="PRINTS" id="PR00106">
    <property type="entry name" value="DNAPOLB"/>
</dbReference>
<comment type="catalytic activity">
    <reaction evidence="12">
        <text>DNA(n) + a 2'-deoxyribonucleoside 5'-triphosphate = DNA(n+1) + diphosphate</text>
        <dbReference type="Rhea" id="RHEA:22508"/>
        <dbReference type="Rhea" id="RHEA-COMP:17339"/>
        <dbReference type="Rhea" id="RHEA-COMP:17340"/>
        <dbReference type="ChEBI" id="CHEBI:33019"/>
        <dbReference type="ChEBI" id="CHEBI:61560"/>
        <dbReference type="ChEBI" id="CHEBI:173112"/>
        <dbReference type="EC" id="2.7.7.7"/>
    </reaction>
</comment>
<dbReference type="SMART" id="SM00486">
    <property type="entry name" value="POLBc"/>
    <property type="match status" value="1"/>
</dbReference>
<evidence type="ECO:0000259" key="16">
    <source>
        <dbReference type="Pfam" id="PF08996"/>
    </source>
</evidence>
<dbReference type="OMA" id="MTKMNVG"/>
<dbReference type="RefSeq" id="XP_009496534.1">
    <property type="nucleotide sequence ID" value="XM_009498259.1"/>
</dbReference>
<dbReference type="SUPFAM" id="SSF56672">
    <property type="entry name" value="DNA/RNA polymerases"/>
    <property type="match status" value="1"/>
</dbReference>
<keyword evidence="5 12" id="KW-0235">DNA replication</keyword>
<proteinExistence type="inferred from homology"/>
<dbReference type="GO" id="GO:0008270">
    <property type="term" value="F:zinc ion binding"/>
    <property type="evidence" value="ECO:0007669"/>
    <property type="project" value="UniProtKB-KW"/>
</dbReference>
<dbReference type="FunFam" id="3.30.70.2820:FF:000001">
    <property type="entry name" value="DNA polymerase"/>
    <property type="match status" value="1"/>
</dbReference>
<evidence type="ECO:0000256" key="9">
    <source>
        <dbReference type="ARBA" id="ARBA00022932"/>
    </source>
</evidence>
<dbReference type="InterPro" id="IPR038256">
    <property type="entry name" value="Pol_alpha_znc_sf"/>
</dbReference>
<dbReference type="InterPro" id="IPR023211">
    <property type="entry name" value="DNA_pol_palm_dom_sf"/>
</dbReference>
<dbReference type="Gene3D" id="3.90.1600.10">
    <property type="entry name" value="Palm domain of DNA polymerase"/>
    <property type="match status" value="1"/>
</dbReference>
<dbReference type="InterPro" id="IPR036397">
    <property type="entry name" value="RNaseH_sf"/>
</dbReference>
<evidence type="ECO:0000259" key="15">
    <source>
        <dbReference type="Pfam" id="PF03104"/>
    </source>
</evidence>
<feature type="domain" description="DNA-directed DNA polymerase family B exonuclease" evidence="15">
    <location>
        <begin position="307"/>
        <end position="596"/>
    </location>
</feature>
<feature type="region of interest" description="Disordered" evidence="13">
    <location>
        <begin position="368"/>
        <end position="412"/>
    </location>
</feature>
<dbReference type="CDD" id="cd05532">
    <property type="entry name" value="POLBc_alpha"/>
    <property type="match status" value="1"/>
</dbReference>
<dbReference type="Pfam" id="PF00136">
    <property type="entry name" value="DNA_pol_B"/>
    <property type="match status" value="1"/>
</dbReference>
<dbReference type="InterPro" id="IPR006133">
    <property type="entry name" value="DNA-dir_DNA_pol_B_exonuc"/>
</dbReference>
<keyword evidence="3 12" id="KW-0808">Transferase</keyword>
<evidence type="ECO:0000256" key="13">
    <source>
        <dbReference type="SAM" id="MobiDB-lite"/>
    </source>
</evidence>
<feature type="region of interest" description="Disordered" evidence="13">
    <location>
        <begin position="47"/>
        <end position="72"/>
    </location>
</feature>
<dbReference type="EMBL" id="KB932207">
    <property type="protein sequence ID" value="KCV68963.1"/>
    <property type="molecule type" value="Genomic_DNA"/>
</dbReference>
<dbReference type="Gene3D" id="1.10.287.690">
    <property type="entry name" value="Helix hairpin bin"/>
    <property type="match status" value="1"/>
</dbReference>
<name>A0A058Z4Z3_FONAL</name>
<protein>
    <recommendedName>
        <fullName evidence="12">DNA polymerase</fullName>
        <ecNumber evidence="12">2.7.7.7</ecNumber>
    </recommendedName>
</protein>
<dbReference type="InterPro" id="IPR012337">
    <property type="entry name" value="RNaseH-like_sf"/>
</dbReference>
<dbReference type="eggNOG" id="KOG0970">
    <property type="taxonomic scope" value="Eukaryota"/>
</dbReference>
<dbReference type="GO" id="GO:0005658">
    <property type="term" value="C:alpha DNA polymerase:primase complex"/>
    <property type="evidence" value="ECO:0007669"/>
    <property type="project" value="TreeGrafter"/>
</dbReference>
<feature type="region of interest" description="Disordered" evidence="13">
    <location>
        <begin position="743"/>
        <end position="785"/>
    </location>
</feature>
<feature type="compositionally biased region" description="Polar residues" evidence="13">
    <location>
        <begin position="59"/>
        <end position="72"/>
    </location>
</feature>
<keyword evidence="8" id="KW-0862">Zinc</keyword>
<dbReference type="GO" id="GO:0006273">
    <property type="term" value="P:lagging strand elongation"/>
    <property type="evidence" value="ECO:0007669"/>
    <property type="project" value="TreeGrafter"/>
</dbReference>
<feature type="domain" description="Zinc finger DNA-directed DNA polymerase family B alpha" evidence="16">
    <location>
        <begin position="1297"/>
        <end position="1525"/>
    </location>
</feature>
<feature type="region of interest" description="Disordered" evidence="13">
    <location>
        <begin position="830"/>
        <end position="856"/>
    </location>
</feature>
<dbReference type="Pfam" id="PF03104">
    <property type="entry name" value="DNA_pol_B_exo1"/>
    <property type="match status" value="1"/>
</dbReference>
<dbReference type="Gene3D" id="6.10.10.100">
    <property type="match status" value="1"/>
</dbReference>
<feature type="domain" description="DNA-directed DNA polymerase family B multifunctional" evidence="14">
    <location>
        <begin position="670"/>
        <end position="1239"/>
    </location>
</feature>
<feature type="region of interest" description="Disordered" evidence="13">
    <location>
        <begin position="133"/>
        <end position="152"/>
    </location>
</feature>
<comment type="subcellular location">
    <subcellularLocation>
        <location evidence="1">Nucleus</location>
    </subcellularLocation>
</comment>
<accession>A0A058Z4Z3</accession>
<organism evidence="17">
    <name type="scientific">Fonticula alba</name>
    <name type="common">Slime mold</name>
    <dbReference type="NCBI Taxonomy" id="691883"/>
    <lineage>
        <taxon>Eukaryota</taxon>
        <taxon>Rotosphaerida</taxon>
        <taxon>Fonticulaceae</taxon>
        <taxon>Fonticula</taxon>
    </lineage>
</organism>
<evidence type="ECO:0000256" key="8">
    <source>
        <dbReference type="ARBA" id="ARBA00022833"/>
    </source>
</evidence>
<dbReference type="Pfam" id="PF08996">
    <property type="entry name" value="zf-DNA_Pol"/>
    <property type="match status" value="1"/>
</dbReference>
<dbReference type="SUPFAM" id="SSF53098">
    <property type="entry name" value="Ribonuclease H-like"/>
    <property type="match status" value="1"/>
</dbReference>
<dbReference type="PANTHER" id="PTHR45861:SF1">
    <property type="entry name" value="DNA POLYMERASE ALPHA CATALYTIC SUBUNIT"/>
    <property type="match status" value="1"/>
</dbReference>
<dbReference type="Gene3D" id="1.10.132.60">
    <property type="entry name" value="DNA polymerase family B, C-terminal domain"/>
    <property type="match status" value="1"/>
</dbReference>
<evidence type="ECO:0000256" key="2">
    <source>
        <dbReference type="ARBA" id="ARBA00005755"/>
    </source>
</evidence>
<dbReference type="GO" id="GO:1902975">
    <property type="term" value="P:mitotic DNA replication initiation"/>
    <property type="evidence" value="ECO:0007669"/>
    <property type="project" value="InterPro"/>
</dbReference>
<evidence type="ECO:0000259" key="14">
    <source>
        <dbReference type="Pfam" id="PF00136"/>
    </source>
</evidence>
<evidence type="ECO:0000256" key="12">
    <source>
        <dbReference type="RuleBase" id="RU000442"/>
    </source>
</evidence>
<dbReference type="OrthoDB" id="6755010at2759"/>
<evidence type="ECO:0000256" key="3">
    <source>
        <dbReference type="ARBA" id="ARBA00022679"/>
    </source>
</evidence>
<evidence type="ECO:0000313" key="18">
    <source>
        <dbReference type="Proteomes" id="UP000030693"/>
    </source>
</evidence>
<dbReference type="NCBIfam" id="TIGR00592">
    <property type="entry name" value="pol2"/>
    <property type="match status" value="1"/>
</dbReference>
<gene>
    <name evidence="17" type="ORF">H696_04382</name>
</gene>
<feature type="compositionally biased region" description="Gly residues" evidence="13">
    <location>
        <begin position="704"/>
        <end position="714"/>
    </location>
</feature>
<dbReference type="PROSITE" id="PS00116">
    <property type="entry name" value="DNA_POLYMERASE_B"/>
    <property type="match status" value="1"/>
</dbReference>
<dbReference type="InterPro" id="IPR043502">
    <property type="entry name" value="DNA/RNA_pol_sf"/>
</dbReference>
<feature type="compositionally biased region" description="Low complexity" evidence="13">
    <location>
        <begin position="368"/>
        <end position="387"/>
    </location>
</feature>
<evidence type="ECO:0000256" key="10">
    <source>
        <dbReference type="ARBA" id="ARBA00023125"/>
    </source>
</evidence>
<keyword evidence="18" id="KW-1185">Reference proteome</keyword>
<reference evidence="17" key="1">
    <citation type="submission" date="2013-04" db="EMBL/GenBank/DDBJ databases">
        <title>The Genome Sequence of Fonticula alba ATCC 38817.</title>
        <authorList>
            <consortium name="The Broad Institute Genomics Platform"/>
            <person name="Russ C."/>
            <person name="Cuomo C."/>
            <person name="Burger G."/>
            <person name="Gray M.W."/>
            <person name="Holland P.W.H."/>
            <person name="King N."/>
            <person name="Lang F.B.F."/>
            <person name="Roger A.J."/>
            <person name="Ruiz-Trillo I."/>
            <person name="Brown M."/>
            <person name="Walker B."/>
            <person name="Young S."/>
            <person name="Zeng Q."/>
            <person name="Gargeya S."/>
            <person name="Fitzgerald M."/>
            <person name="Haas B."/>
            <person name="Abouelleil A."/>
            <person name="Allen A.W."/>
            <person name="Alvarado L."/>
            <person name="Arachchi H.M."/>
            <person name="Berlin A.M."/>
            <person name="Chapman S.B."/>
            <person name="Gainer-Dewar J."/>
            <person name="Goldberg J."/>
            <person name="Griggs A."/>
            <person name="Gujja S."/>
            <person name="Hansen M."/>
            <person name="Howarth C."/>
            <person name="Imamovic A."/>
            <person name="Ireland A."/>
            <person name="Larimer J."/>
            <person name="McCowan C."/>
            <person name="Murphy C."/>
            <person name="Pearson M."/>
            <person name="Poon T.W."/>
            <person name="Priest M."/>
            <person name="Roberts A."/>
            <person name="Saif S."/>
            <person name="Shea T."/>
            <person name="Sisk P."/>
            <person name="Sykes S."/>
            <person name="Wortman J."/>
            <person name="Nusbaum C."/>
            <person name="Birren B."/>
        </authorList>
    </citation>
    <scope>NUCLEOTIDE SEQUENCE [LARGE SCALE GENOMIC DNA]</scope>
    <source>
        <strain evidence="17">ATCC 38817</strain>
    </source>
</reference>
<feature type="compositionally biased region" description="Pro residues" evidence="13">
    <location>
        <begin position="399"/>
        <end position="412"/>
    </location>
</feature>
<dbReference type="Gene3D" id="1.10.3200.20">
    <property type="entry name" value="DNA Polymerase alpha, zinc finger"/>
    <property type="match status" value="1"/>
</dbReference>
<dbReference type="GO" id="GO:0003682">
    <property type="term" value="F:chromatin binding"/>
    <property type="evidence" value="ECO:0007669"/>
    <property type="project" value="TreeGrafter"/>
</dbReference>
<dbReference type="InterPro" id="IPR006134">
    <property type="entry name" value="DNA-dir_DNA_pol_B_multi_dom"/>
</dbReference>
<dbReference type="InterPro" id="IPR045846">
    <property type="entry name" value="POLBc_alpha"/>
</dbReference>
<comment type="similarity">
    <text evidence="2 12">Belongs to the DNA polymerase type-B family.</text>
</comment>
<feature type="compositionally biased region" description="Polar residues" evidence="13">
    <location>
        <begin position="139"/>
        <end position="150"/>
    </location>
</feature>
<dbReference type="InterPro" id="IPR042087">
    <property type="entry name" value="DNA_pol_B_thumb"/>
</dbReference>
<dbReference type="InterPro" id="IPR017964">
    <property type="entry name" value="DNA-dir_DNA_pol_B_CS"/>
</dbReference>
<dbReference type="STRING" id="691883.A0A058Z4Z3"/>
<evidence type="ECO:0000256" key="6">
    <source>
        <dbReference type="ARBA" id="ARBA00022723"/>
    </source>
</evidence>
<dbReference type="PANTHER" id="PTHR45861">
    <property type="entry name" value="DNA POLYMERASE ALPHA CATALYTIC SUBUNIT"/>
    <property type="match status" value="1"/>
</dbReference>
<keyword evidence="6" id="KW-0479">Metal-binding</keyword>
<evidence type="ECO:0000256" key="1">
    <source>
        <dbReference type="ARBA" id="ARBA00004123"/>
    </source>
</evidence>
<dbReference type="GO" id="GO:0003887">
    <property type="term" value="F:DNA-directed DNA polymerase activity"/>
    <property type="evidence" value="ECO:0007669"/>
    <property type="project" value="UniProtKB-KW"/>
</dbReference>
<evidence type="ECO:0000313" key="17">
    <source>
        <dbReference type="EMBL" id="KCV68963.1"/>
    </source>
</evidence>
<keyword evidence="4 12" id="KW-0548">Nucleotidyltransferase</keyword>
<dbReference type="EC" id="2.7.7.7" evidence="12"/>
<dbReference type="Proteomes" id="UP000030693">
    <property type="component" value="Unassembled WGS sequence"/>
</dbReference>
<evidence type="ECO:0000256" key="4">
    <source>
        <dbReference type="ARBA" id="ARBA00022695"/>
    </source>
</evidence>
<dbReference type="GO" id="GO:0003697">
    <property type="term" value="F:single-stranded DNA binding"/>
    <property type="evidence" value="ECO:0007669"/>
    <property type="project" value="TreeGrafter"/>
</dbReference>
<dbReference type="Gene3D" id="2.40.50.730">
    <property type="match status" value="1"/>
</dbReference>
<evidence type="ECO:0000256" key="5">
    <source>
        <dbReference type="ARBA" id="ARBA00022705"/>
    </source>
</evidence>
<dbReference type="Gene3D" id="3.30.70.2820">
    <property type="match status" value="1"/>
</dbReference>
<keyword evidence="7" id="KW-0863">Zinc-finger</keyword>
<dbReference type="Gene3D" id="3.30.420.10">
    <property type="entry name" value="Ribonuclease H-like superfamily/Ribonuclease H"/>
    <property type="match status" value="1"/>
</dbReference>
<dbReference type="GO" id="GO:0000166">
    <property type="term" value="F:nucleotide binding"/>
    <property type="evidence" value="ECO:0007669"/>
    <property type="project" value="InterPro"/>
</dbReference>
<dbReference type="GeneID" id="20529107"/>